<dbReference type="Pfam" id="PF03060">
    <property type="entry name" value="NMO"/>
    <property type="match status" value="2"/>
</dbReference>
<dbReference type="EMBL" id="AP022612">
    <property type="protein sequence ID" value="BBZ32625.1"/>
    <property type="molecule type" value="Genomic_DNA"/>
</dbReference>
<evidence type="ECO:0000313" key="4">
    <source>
        <dbReference type="EMBL" id="BBZ32625.1"/>
    </source>
</evidence>
<dbReference type="SUPFAM" id="SSF51412">
    <property type="entry name" value="Inosine monophosphate dehydrogenase (IMPDH)"/>
    <property type="match status" value="1"/>
</dbReference>
<dbReference type="Proteomes" id="UP000466931">
    <property type="component" value="Chromosome"/>
</dbReference>
<dbReference type="RefSeq" id="WP_109788550.1">
    <property type="nucleotide sequence ID" value="NZ_AP022612.1"/>
</dbReference>
<dbReference type="CDD" id="cd04730">
    <property type="entry name" value="NPD_like"/>
    <property type="match status" value="1"/>
</dbReference>
<reference evidence="4" key="1">
    <citation type="journal article" date="2019" name="Emerg. Microbes Infect.">
        <title>Comprehensive subspecies identification of 175 nontuberculous mycobacteria species based on 7547 genomic profiles.</title>
        <authorList>
            <person name="Matsumoto Y."/>
            <person name="Kinjo T."/>
            <person name="Motooka D."/>
            <person name="Nabeya D."/>
            <person name="Jung N."/>
            <person name="Uechi K."/>
            <person name="Horii T."/>
            <person name="Iida T."/>
            <person name="Fujita J."/>
            <person name="Nakamura S."/>
        </authorList>
    </citation>
    <scope>NUCLEOTIDE SEQUENCE [LARGE SCALE GENOMIC DNA]</scope>
    <source>
        <strain evidence="4">JCM 13671</strain>
    </source>
</reference>
<dbReference type="PANTHER" id="PTHR32332:SF20">
    <property type="entry name" value="2-NITROPROPANE DIOXYGENASE-LIKE PROTEIN"/>
    <property type="match status" value="1"/>
</dbReference>
<name>A0A7I7XTP7_9MYCO</name>
<evidence type="ECO:0000256" key="3">
    <source>
        <dbReference type="ARBA" id="ARBA00023002"/>
    </source>
</evidence>
<sequence>MTNRFCELAGVEIPVIGAPMTYIANAELAAAVSNAGGLGIIETTSEQGRVDLTRVRDLTDKPVGANISLFVKRDPAFVDTLVEQGIRFVTTSAGDPRLFTDHLRQAGITVFHVVGTLAAARKAVDAGVDGLVVEGVEGGGFKNRYGASSLVLLPLVADSVDVPIVAAGGICDSRSMAAAFVLGAEAVQMGTRLLASKEAGVHENFKRAVVDAEETSTVLLPLGGVRMMRVIRTATAELMDAGHAAEPDGSALERVRTLYFDGDMAASVANTGQVAGRIADVRPAADIIAEMWSGCGEVLSAAAAHIRQEN</sequence>
<dbReference type="GO" id="GO:0018580">
    <property type="term" value="F:nitronate monooxygenase activity"/>
    <property type="evidence" value="ECO:0007669"/>
    <property type="project" value="InterPro"/>
</dbReference>
<evidence type="ECO:0000256" key="2">
    <source>
        <dbReference type="ARBA" id="ARBA00022643"/>
    </source>
</evidence>
<dbReference type="Gene3D" id="3.20.20.70">
    <property type="entry name" value="Aldolase class I"/>
    <property type="match status" value="1"/>
</dbReference>
<keyword evidence="5" id="KW-1185">Reference proteome</keyword>
<keyword evidence="3" id="KW-0560">Oxidoreductase</keyword>
<dbReference type="AlphaFoldDB" id="A0A7I7XTP7"/>
<evidence type="ECO:0000313" key="5">
    <source>
        <dbReference type="Proteomes" id="UP000466931"/>
    </source>
</evidence>
<proteinExistence type="predicted"/>
<reference evidence="4" key="2">
    <citation type="submission" date="2020-02" db="EMBL/GenBank/DDBJ databases">
        <authorList>
            <person name="Matsumoto Y."/>
            <person name="Motooka D."/>
            <person name="Nakamura S."/>
        </authorList>
    </citation>
    <scope>NUCLEOTIDE SEQUENCE</scope>
    <source>
        <strain evidence="4">JCM 13671</strain>
    </source>
</reference>
<dbReference type="InterPro" id="IPR004136">
    <property type="entry name" value="NMO"/>
</dbReference>
<dbReference type="PANTHER" id="PTHR32332">
    <property type="entry name" value="2-NITROPROPANE DIOXYGENASE"/>
    <property type="match status" value="1"/>
</dbReference>
<keyword evidence="2" id="KW-0288">FMN</keyword>
<organism evidence="4 5">
    <name type="scientific">Mycolicibacterium confluentis</name>
    <dbReference type="NCBI Taxonomy" id="28047"/>
    <lineage>
        <taxon>Bacteria</taxon>
        <taxon>Bacillati</taxon>
        <taxon>Actinomycetota</taxon>
        <taxon>Actinomycetes</taxon>
        <taxon>Mycobacteriales</taxon>
        <taxon>Mycobacteriaceae</taxon>
        <taxon>Mycolicibacterium</taxon>
    </lineage>
</organism>
<keyword evidence="4" id="KW-0223">Dioxygenase</keyword>
<keyword evidence="1" id="KW-0285">Flavoprotein</keyword>
<accession>A0A7I7XTP7</accession>
<evidence type="ECO:0000256" key="1">
    <source>
        <dbReference type="ARBA" id="ARBA00022630"/>
    </source>
</evidence>
<dbReference type="InterPro" id="IPR013785">
    <property type="entry name" value="Aldolase_TIM"/>
</dbReference>
<protein>
    <submittedName>
        <fullName evidence="4">Putative 2-nitropropane dioxygenase, NPD</fullName>
    </submittedName>
</protein>
<gene>
    <name evidence="4" type="ORF">MCNF_12300</name>
</gene>
<dbReference type="OrthoDB" id="9778912at2"/>
<dbReference type="GO" id="GO:0051213">
    <property type="term" value="F:dioxygenase activity"/>
    <property type="evidence" value="ECO:0007669"/>
    <property type="project" value="UniProtKB-KW"/>
</dbReference>